<sequence>MGRNRTPLAKARLTGADRKHPERFRDRSEPDGGGPLGNPPEYFDATHRRIWVTFMEELPWLAKADRALIELACITRAQIEVGGEAVTTALMREHRQQLSSLGATPVTRSNVAPAPNDPDDDDPWATFMEGNQ</sequence>
<accession>A0A2S0MLI3</accession>
<feature type="region of interest" description="Disordered" evidence="1">
    <location>
        <begin position="96"/>
        <end position="132"/>
    </location>
</feature>
<reference evidence="3" key="1">
    <citation type="submission" date="2018-03" db="EMBL/GenBank/DDBJ databases">
        <title>Genomic analysis of the strain SH-1 isolated from shrimp intestine.</title>
        <authorList>
            <person name="Kim Y.-S."/>
            <person name="Kim S.-E."/>
            <person name="Kim K.-H."/>
        </authorList>
    </citation>
    <scope>NUCLEOTIDE SEQUENCE [LARGE SCALE GENOMIC DNA]</scope>
    <source>
        <strain evidence="3">SH-1</strain>
    </source>
</reference>
<dbReference type="KEGG" id="thas:C6Y53_01720"/>
<feature type="compositionally biased region" description="Basic and acidic residues" evidence="1">
    <location>
        <begin position="15"/>
        <end position="30"/>
    </location>
</feature>
<gene>
    <name evidence="2" type="ORF">C6Y53_01720</name>
</gene>
<evidence type="ECO:0000313" key="3">
    <source>
        <dbReference type="Proteomes" id="UP000237655"/>
    </source>
</evidence>
<feature type="region of interest" description="Disordered" evidence="1">
    <location>
        <begin position="1"/>
        <end position="41"/>
    </location>
</feature>
<evidence type="ECO:0000313" key="2">
    <source>
        <dbReference type="EMBL" id="AVO36543.2"/>
    </source>
</evidence>
<evidence type="ECO:0000256" key="1">
    <source>
        <dbReference type="SAM" id="MobiDB-lite"/>
    </source>
</evidence>
<protein>
    <submittedName>
        <fullName evidence="2">P27 family phage terminase small subunit</fullName>
    </submittedName>
</protein>
<name>A0A2S0MLI3_9RHOB</name>
<feature type="compositionally biased region" description="Polar residues" evidence="1">
    <location>
        <begin position="97"/>
        <end position="110"/>
    </location>
</feature>
<dbReference type="EMBL" id="CP027665">
    <property type="protein sequence ID" value="AVO36543.2"/>
    <property type="molecule type" value="Genomic_DNA"/>
</dbReference>
<proteinExistence type="predicted"/>
<keyword evidence="3" id="KW-1185">Reference proteome</keyword>
<dbReference type="Proteomes" id="UP000237655">
    <property type="component" value="Chromosome"/>
</dbReference>
<dbReference type="AlphaFoldDB" id="A0A2S0MLI3"/>
<organism evidence="2 3">
    <name type="scientific">Pukyongiella litopenaei</name>
    <dbReference type="NCBI Taxonomy" id="2605946"/>
    <lineage>
        <taxon>Bacteria</taxon>
        <taxon>Pseudomonadati</taxon>
        <taxon>Pseudomonadota</taxon>
        <taxon>Alphaproteobacteria</taxon>
        <taxon>Rhodobacterales</taxon>
        <taxon>Paracoccaceae</taxon>
        <taxon>Pukyongiella</taxon>
    </lineage>
</organism>